<dbReference type="RefSeq" id="WP_311664433.1">
    <property type="nucleotide sequence ID" value="NZ_JAVREO010000002.1"/>
</dbReference>
<protein>
    <submittedName>
        <fullName evidence="2">Uncharacterized protein</fullName>
    </submittedName>
</protein>
<sequence>MRALELTGEELKTDVAGLHLHGQRRQCDAAAESLVCADDERDAPPEARGSLAGGGRTGVPEVYVPDRLGAGTRGPGPRRDPSGMVYR</sequence>
<organism evidence="2 3">
    <name type="scientific">Streptomyces chisholmiae</name>
    <dbReference type="NCBI Taxonomy" id="3075540"/>
    <lineage>
        <taxon>Bacteria</taxon>
        <taxon>Bacillati</taxon>
        <taxon>Actinomycetota</taxon>
        <taxon>Actinomycetes</taxon>
        <taxon>Kitasatosporales</taxon>
        <taxon>Streptomycetaceae</taxon>
        <taxon>Streptomyces</taxon>
    </lineage>
</organism>
<name>A0ABU2JJU6_9ACTN</name>
<reference evidence="3" key="1">
    <citation type="submission" date="2023-07" db="EMBL/GenBank/DDBJ databases">
        <title>30 novel species of actinomycetes from the DSMZ collection.</title>
        <authorList>
            <person name="Nouioui I."/>
        </authorList>
    </citation>
    <scope>NUCLEOTIDE SEQUENCE [LARGE SCALE GENOMIC DNA]</scope>
    <source>
        <strain evidence="3">DSM 44915</strain>
    </source>
</reference>
<dbReference type="Proteomes" id="UP001183410">
    <property type="component" value="Unassembled WGS sequence"/>
</dbReference>
<keyword evidence="3" id="KW-1185">Reference proteome</keyword>
<evidence type="ECO:0000313" key="3">
    <source>
        <dbReference type="Proteomes" id="UP001183410"/>
    </source>
</evidence>
<proteinExistence type="predicted"/>
<accession>A0ABU2JJU6</accession>
<dbReference type="EMBL" id="JAVREO010000002">
    <property type="protein sequence ID" value="MDT0265259.1"/>
    <property type="molecule type" value="Genomic_DNA"/>
</dbReference>
<evidence type="ECO:0000313" key="2">
    <source>
        <dbReference type="EMBL" id="MDT0265259.1"/>
    </source>
</evidence>
<feature type="region of interest" description="Disordered" evidence="1">
    <location>
        <begin position="38"/>
        <end position="87"/>
    </location>
</feature>
<gene>
    <name evidence="2" type="ORF">RM844_03025</name>
</gene>
<evidence type="ECO:0000256" key="1">
    <source>
        <dbReference type="SAM" id="MobiDB-lite"/>
    </source>
</evidence>
<comment type="caution">
    <text evidence="2">The sequence shown here is derived from an EMBL/GenBank/DDBJ whole genome shotgun (WGS) entry which is preliminary data.</text>
</comment>